<proteinExistence type="predicted"/>
<dbReference type="PANTHER" id="PTHR11697">
    <property type="entry name" value="GENERAL TRANSCRIPTION FACTOR 2-RELATED ZINC FINGER PROTEIN"/>
    <property type="match status" value="1"/>
</dbReference>
<dbReference type="EMBL" id="RXGB01006892">
    <property type="protein sequence ID" value="TMW85999.1"/>
    <property type="molecule type" value="Genomic_DNA"/>
</dbReference>
<evidence type="ECO:0008006" key="3">
    <source>
        <dbReference type="Google" id="ProtNLM"/>
    </source>
</evidence>
<reference evidence="2" key="1">
    <citation type="submission" date="2019-05" db="EMBL/GenBank/DDBJ databases">
        <title>The de novo reference genome and transcriptome assemblies of the wild tomato species Solanum chilense.</title>
        <authorList>
            <person name="Stam R."/>
            <person name="Nosenko T."/>
            <person name="Hoerger A.C."/>
            <person name="Stephan W."/>
            <person name="Seidel M.A."/>
            <person name="Kuhn J.M.M."/>
            <person name="Haberer G."/>
            <person name="Tellier A."/>
        </authorList>
    </citation>
    <scope>NUCLEOTIDE SEQUENCE</scope>
    <source>
        <tissue evidence="2">Mature leaves</tissue>
    </source>
</reference>
<organism evidence="2">
    <name type="scientific">Solanum chilense</name>
    <name type="common">Tomato</name>
    <name type="synonym">Lycopersicon chilense</name>
    <dbReference type="NCBI Taxonomy" id="4083"/>
    <lineage>
        <taxon>Eukaryota</taxon>
        <taxon>Viridiplantae</taxon>
        <taxon>Streptophyta</taxon>
        <taxon>Embryophyta</taxon>
        <taxon>Tracheophyta</taxon>
        <taxon>Spermatophyta</taxon>
        <taxon>Magnoliopsida</taxon>
        <taxon>eudicotyledons</taxon>
        <taxon>Gunneridae</taxon>
        <taxon>Pentapetalae</taxon>
        <taxon>asterids</taxon>
        <taxon>lamiids</taxon>
        <taxon>Solanales</taxon>
        <taxon>Solanaceae</taxon>
        <taxon>Solanoideae</taxon>
        <taxon>Solaneae</taxon>
        <taxon>Solanum</taxon>
        <taxon>Solanum subgen. Lycopersicon</taxon>
    </lineage>
</organism>
<feature type="non-terminal residue" evidence="2">
    <location>
        <position position="69"/>
    </location>
</feature>
<sequence length="69" mass="7729">MLKIVLISLKEAIVSLLSQSYVCGQCYGGSSNIQGGINDLKMLIKKENRSTYHMHYFAHELQLPLVGVF</sequence>
<dbReference type="InterPro" id="IPR055298">
    <property type="entry name" value="AtLOH3-like"/>
</dbReference>
<name>A0A6N2AWD1_SOLCI</name>
<keyword evidence="1" id="KW-0732">Signal</keyword>
<dbReference type="AlphaFoldDB" id="A0A6N2AWD1"/>
<comment type="caution">
    <text evidence="2">The sequence shown here is derived from an EMBL/GenBank/DDBJ whole genome shotgun (WGS) entry which is preliminary data.</text>
</comment>
<evidence type="ECO:0000313" key="2">
    <source>
        <dbReference type="EMBL" id="TMW85999.1"/>
    </source>
</evidence>
<evidence type="ECO:0000256" key="1">
    <source>
        <dbReference type="SAM" id="SignalP"/>
    </source>
</evidence>
<feature type="signal peptide" evidence="1">
    <location>
        <begin position="1"/>
        <end position="24"/>
    </location>
</feature>
<protein>
    <recommendedName>
        <fullName evidence="3">DUF4371 domain-containing protein</fullName>
    </recommendedName>
</protein>
<dbReference type="PANTHER" id="PTHR11697:SF230">
    <property type="entry name" value="ZINC FINGER, MYM DOMAIN CONTAINING 1"/>
    <property type="match status" value="1"/>
</dbReference>
<gene>
    <name evidence="2" type="ORF">EJD97_022130</name>
</gene>
<accession>A0A6N2AWD1</accession>
<feature type="chain" id="PRO_5026935508" description="DUF4371 domain-containing protein" evidence="1">
    <location>
        <begin position="25"/>
        <end position="69"/>
    </location>
</feature>